<dbReference type="RefSeq" id="WP_238583961.1">
    <property type="nucleotide sequence ID" value="NZ_CAAAIU010000014.1"/>
</dbReference>
<dbReference type="InterPro" id="IPR013651">
    <property type="entry name" value="ATP-grasp_RimK-type"/>
</dbReference>
<dbReference type="GO" id="GO:0018169">
    <property type="term" value="F:ribosomal S6-glutamic acid ligase activity"/>
    <property type="evidence" value="ECO:0007669"/>
    <property type="project" value="TreeGrafter"/>
</dbReference>
<name>A0A0W0SXZ9_9GAMM</name>
<evidence type="ECO:0000256" key="1">
    <source>
        <dbReference type="ARBA" id="ARBA00023211"/>
    </source>
</evidence>
<dbReference type="PANTHER" id="PTHR21621">
    <property type="entry name" value="RIBOSOMAL PROTEIN S6 MODIFICATION PROTEIN"/>
    <property type="match status" value="1"/>
</dbReference>
<evidence type="ECO:0000313" key="5">
    <source>
        <dbReference type="EMBL" id="KTC88240.1"/>
    </source>
</evidence>
<feature type="transmembrane region" description="Helical" evidence="3">
    <location>
        <begin position="341"/>
        <end position="357"/>
    </location>
</feature>
<dbReference type="InterPro" id="IPR011761">
    <property type="entry name" value="ATP-grasp"/>
</dbReference>
<keyword evidence="6" id="KW-1185">Reference proteome</keyword>
<dbReference type="PROSITE" id="PS50975">
    <property type="entry name" value="ATP_GRASP"/>
    <property type="match status" value="1"/>
</dbReference>
<feature type="domain" description="ATP-grasp" evidence="4">
    <location>
        <begin position="67"/>
        <end position="322"/>
    </location>
</feature>
<dbReference type="STRING" id="1212489.Ldro_0834"/>
<dbReference type="GO" id="GO:0005737">
    <property type="term" value="C:cytoplasm"/>
    <property type="evidence" value="ECO:0007669"/>
    <property type="project" value="TreeGrafter"/>
</dbReference>
<dbReference type="GO" id="GO:0046872">
    <property type="term" value="F:metal ion binding"/>
    <property type="evidence" value="ECO:0007669"/>
    <property type="project" value="InterPro"/>
</dbReference>
<reference evidence="5 6" key="1">
    <citation type="submission" date="2015-11" db="EMBL/GenBank/DDBJ databases">
        <title>Genomic analysis of 38 Legionella species identifies large and diverse effector repertoires.</title>
        <authorList>
            <person name="Burstein D."/>
            <person name="Amaro F."/>
            <person name="Zusman T."/>
            <person name="Lifshitz Z."/>
            <person name="Cohen O."/>
            <person name="Gilbert J.A."/>
            <person name="Pupko T."/>
            <person name="Shuman H.A."/>
            <person name="Segal G."/>
        </authorList>
    </citation>
    <scope>NUCLEOTIDE SEQUENCE [LARGE SCALE GENOMIC DNA]</scope>
    <source>
        <strain evidence="5 6">ATCC 700990</strain>
    </source>
</reference>
<evidence type="ECO:0000256" key="2">
    <source>
        <dbReference type="PROSITE-ProRule" id="PRU00409"/>
    </source>
</evidence>
<sequence length="359" mass="40905">MNNEPMNKNARCYYESAKKMLFPVEEVSEVEGFKLKLWKRNLYFCGSGTPFNDSSSIHLARNKHTMNKLLERAGFPVPKATFIHSSEYEYGMLEEKIADLSFPLVAKPQTGKLGQNVLCNIQTLEQLKNYIAKNIVESEYISIEEFHANFNAYRVLIFNYRILGVIQRYPAQVIGDGQHPLQALIDLSNTQRLKLNNTLGPIIVDEECQIKLAELGIDLSYVPKKDEVVSLCYACNATRGGTYKSLSKKIVRENSQLLIRAARELNLNLVGFDVQCADINVPIEQSRGVIIEANDGPSIRIHEYPLEGDAVSVSKKIIRTLIYRYPFSYLYVLYNNRRSAPYLRGLIFLGLIVLMFLNM</sequence>
<dbReference type="SUPFAM" id="SSF56059">
    <property type="entry name" value="Glutathione synthetase ATP-binding domain-like"/>
    <property type="match status" value="1"/>
</dbReference>
<evidence type="ECO:0000256" key="3">
    <source>
        <dbReference type="SAM" id="Phobius"/>
    </source>
</evidence>
<evidence type="ECO:0000313" key="6">
    <source>
        <dbReference type="Proteomes" id="UP000054736"/>
    </source>
</evidence>
<organism evidence="5 6">
    <name type="scientific">Legionella drozanskii LLAP-1</name>
    <dbReference type="NCBI Taxonomy" id="1212489"/>
    <lineage>
        <taxon>Bacteria</taxon>
        <taxon>Pseudomonadati</taxon>
        <taxon>Pseudomonadota</taxon>
        <taxon>Gammaproteobacteria</taxon>
        <taxon>Legionellales</taxon>
        <taxon>Legionellaceae</taxon>
        <taxon>Legionella</taxon>
    </lineage>
</organism>
<evidence type="ECO:0000259" key="4">
    <source>
        <dbReference type="PROSITE" id="PS50975"/>
    </source>
</evidence>
<dbReference type="AlphaFoldDB" id="A0A0W0SXZ9"/>
<dbReference type="GO" id="GO:0009432">
    <property type="term" value="P:SOS response"/>
    <property type="evidence" value="ECO:0007669"/>
    <property type="project" value="TreeGrafter"/>
</dbReference>
<gene>
    <name evidence="5" type="ORF">Ldro_0834</name>
</gene>
<dbReference type="GO" id="GO:0005524">
    <property type="term" value="F:ATP binding"/>
    <property type="evidence" value="ECO:0007669"/>
    <property type="project" value="UniProtKB-UniRule"/>
</dbReference>
<dbReference type="Pfam" id="PF08443">
    <property type="entry name" value="RimK"/>
    <property type="match status" value="1"/>
</dbReference>
<dbReference type="EMBL" id="LNXY01000018">
    <property type="protein sequence ID" value="KTC88240.1"/>
    <property type="molecule type" value="Genomic_DNA"/>
</dbReference>
<accession>A0A0W0SXZ9</accession>
<keyword evidence="1" id="KW-0464">Manganese</keyword>
<proteinExistence type="predicted"/>
<dbReference type="Proteomes" id="UP000054736">
    <property type="component" value="Unassembled WGS sequence"/>
</dbReference>
<keyword evidence="3" id="KW-0812">Transmembrane</keyword>
<keyword evidence="3" id="KW-1133">Transmembrane helix</keyword>
<comment type="caution">
    <text evidence="5">The sequence shown here is derived from an EMBL/GenBank/DDBJ whole genome shotgun (WGS) entry which is preliminary data.</text>
</comment>
<dbReference type="PATRIC" id="fig|1212489.4.peg.872"/>
<keyword evidence="2" id="KW-0067">ATP-binding</keyword>
<protein>
    <submittedName>
        <fullName evidence="5">UDP-N-acetylmuramyl tripeptide synthase</fullName>
    </submittedName>
</protein>
<dbReference type="Gene3D" id="3.30.470.20">
    <property type="entry name" value="ATP-grasp fold, B domain"/>
    <property type="match status" value="2"/>
</dbReference>
<keyword evidence="2" id="KW-0547">Nucleotide-binding</keyword>
<keyword evidence="3" id="KW-0472">Membrane</keyword>
<dbReference type="PANTHER" id="PTHR21621:SF0">
    <property type="entry name" value="BETA-CITRYLGLUTAMATE SYNTHASE B-RELATED"/>
    <property type="match status" value="1"/>
</dbReference>